<evidence type="ECO:0000256" key="1">
    <source>
        <dbReference type="SAM" id="MobiDB-lite"/>
    </source>
</evidence>
<protein>
    <submittedName>
        <fullName evidence="2">Uncharacterized protein</fullName>
    </submittedName>
</protein>
<proteinExistence type="predicted"/>
<sequence>MLGQSLDGERGNETGGESYKNGVVTVVPEDVDRVAPLVLERGAEPNYRFALFRKLRVLCSAGAAREAGGRMEWQEGSRSGLQKLSYDEDCKELD</sequence>
<evidence type="ECO:0000313" key="2">
    <source>
        <dbReference type="EMBL" id="ODV80930.1"/>
    </source>
</evidence>
<dbReference type="AlphaFoldDB" id="A0A1E4SN33"/>
<gene>
    <name evidence="2" type="ORF">CANTADRAFT_181058</name>
</gene>
<accession>A0A1E4SN33</accession>
<dbReference type="EMBL" id="KV453910">
    <property type="protein sequence ID" value="ODV80930.1"/>
    <property type="molecule type" value="Genomic_DNA"/>
</dbReference>
<organism evidence="2 3">
    <name type="scientific">Suhomyces tanzawaensis NRRL Y-17324</name>
    <dbReference type="NCBI Taxonomy" id="984487"/>
    <lineage>
        <taxon>Eukaryota</taxon>
        <taxon>Fungi</taxon>
        <taxon>Dikarya</taxon>
        <taxon>Ascomycota</taxon>
        <taxon>Saccharomycotina</taxon>
        <taxon>Pichiomycetes</taxon>
        <taxon>Debaryomycetaceae</taxon>
        <taxon>Suhomyces</taxon>
    </lineage>
</organism>
<reference evidence="3" key="1">
    <citation type="submission" date="2016-05" db="EMBL/GenBank/DDBJ databases">
        <title>Comparative genomics of biotechnologically important yeasts.</title>
        <authorList>
            <consortium name="DOE Joint Genome Institute"/>
            <person name="Riley R."/>
            <person name="Haridas S."/>
            <person name="Wolfe K.H."/>
            <person name="Lopes M.R."/>
            <person name="Hittinger C.T."/>
            <person name="Goker M."/>
            <person name="Salamov A."/>
            <person name="Wisecaver J."/>
            <person name="Long T.M."/>
            <person name="Aerts A.L."/>
            <person name="Barry K."/>
            <person name="Choi C."/>
            <person name="Clum A."/>
            <person name="Coughlan A.Y."/>
            <person name="Deshpande S."/>
            <person name="Douglass A.P."/>
            <person name="Hanson S.J."/>
            <person name="Klenk H.-P."/>
            <person name="Labutti K."/>
            <person name="Lapidus A."/>
            <person name="Lindquist E."/>
            <person name="Lipzen A."/>
            <person name="Meier-Kolthoff J.P."/>
            <person name="Ohm R.A."/>
            <person name="Otillar R.P."/>
            <person name="Pangilinan J."/>
            <person name="Peng Y."/>
            <person name="Rokas A."/>
            <person name="Rosa C.A."/>
            <person name="Scheuner C."/>
            <person name="Sibirny A.A."/>
            <person name="Slot J.C."/>
            <person name="Stielow J.B."/>
            <person name="Sun H."/>
            <person name="Kurtzman C.P."/>
            <person name="Blackwell M."/>
            <person name="Grigoriev I.V."/>
            <person name="Jeffries T.W."/>
        </authorList>
    </citation>
    <scope>NUCLEOTIDE SEQUENCE [LARGE SCALE GENOMIC DNA]</scope>
    <source>
        <strain evidence="3">NRRL Y-17324</strain>
    </source>
</reference>
<keyword evidence="3" id="KW-1185">Reference proteome</keyword>
<dbReference type="GeneID" id="30980507"/>
<dbReference type="RefSeq" id="XP_020066052.1">
    <property type="nucleotide sequence ID" value="XM_020206370.1"/>
</dbReference>
<name>A0A1E4SN33_9ASCO</name>
<feature type="region of interest" description="Disordered" evidence="1">
    <location>
        <begin position="1"/>
        <end position="21"/>
    </location>
</feature>
<evidence type="ECO:0000313" key="3">
    <source>
        <dbReference type="Proteomes" id="UP000094285"/>
    </source>
</evidence>
<dbReference type="Proteomes" id="UP000094285">
    <property type="component" value="Unassembled WGS sequence"/>
</dbReference>